<gene>
    <name evidence="3" type="ORF">EXU30_02405</name>
</gene>
<dbReference type="OrthoDB" id="114026at2"/>
<proteinExistence type="predicted"/>
<evidence type="ECO:0000313" key="3">
    <source>
        <dbReference type="EMBL" id="QBF81672.1"/>
    </source>
</evidence>
<feature type="signal peptide" evidence="2">
    <location>
        <begin position="1"/>
        <end position="23"/>
    </location>
</feature>
<dbReference type="AlphaFoldDB" id="A0A411PDZ7"/>
<dbReference type="KEGG" id="smai:EXU30_02405"/>
<feature type="chain" id="PRO_5019356000" evidence="2">
    <location>
        <begin position="24"/>
        <end position="224"/>
    </location>
</feature>
<name>A0A411PDZ7_9GAMM</name>
<organism evidence="3 4">
    <name type="scientific">Shewanella maritima</name>
    <dbReference type="NCBI Taxonomy" id="2520507"/>
    <lineage>
        <taxon>Bacteria</taxon>
        <taxon>Pseudomonadati</taxon>
        <taxon>Pseudomonadota</taxon>
        <taxon>Gammaproteobacteria</taxon>
        <taxon>Alteromonadales</taxon>
        <taxon>Shewanellaceae</taxon>
        <taxon>Shewanella</taxon>
    </lineage>
</organism>
<feature type="region of interest" description="Disordered" evidence="1">
    <location>
        <begin position="204"/>
        <end position="224"/>
    </location>
</feature>
<accession>A0A411PDZ7</accession>
<protein>
    <submittedName>
        <fullName evidence="3">DUF1287 domain-containing protein</fullName>
    </submittedName>
</protein>
<dbReference type="Pfam" id="PF06940">
    <property type="entry name" value="DUF1287"/>
    <property type="match status" value="1"/>
</dbReference>
<evidence type="ECO:0000313" key="4">
    <source>
        <dbReference type="Proteomes" id="UP000291106"/>
    </source>
</evidence>
<reference evidence="3 4" key="1">
    <citation type="submission" date="2019-02" db="EMBL/GenBank/DDBJ databases">
        <title>Shewanella sp. D4-2 isolated from Dokdo Island.</title>
        <authorList>
            <person name="Baek K."/>
        </authorList>
    </citation>
    <scope>NUCLEOTIDE SEQUENCE [LARGE SCALE GENOMIC DNA]</scope>
    <source>
        <strain evidence="3 4">D4-2</strain>
    </source>
</reference>
<dbReference type="Proteomes" id="UP000291106">
    <property type="component" value="Chromosome"/>
</dbReference>
<keyword evidence="2" id="KW-0732">Signal</keyword>
<sequence length="224" mass="24664">MYVKLIATALLVLSSSISTVSFANTFEQDFVAAAIERTNHSVTYDGAYIAIDYPNGDVPANIGVCTDVVIRSYRAIGVDLQVLVHEDMKQHFSAYPSKRIWGLHSTDRNIDHRRVPNLQTFFSRHGQSLVVSDNHLDYKAGQLVTWMLPGNLPHIGIVTDKLSPTTGNPLISHNIGSGPVLEDMLFDYPITGHYKFVPDTYSSEGVAGTQAKTNPTADPMTENE</sequence>
<evidence type="ECO:0000256" key="2">
    <source>
        <dbReference type="SAM" id="SignalP"/>
    </source>
</evidence>
<dbReference type="PIRSF" id="PIRSF011444">
    <property type="entry name" value="DUF1287"/>
    <property type="match status" value="1"/>
</dbReference>
<evidence type="ECO:0000256" key="1">
    <source>
        <dbReference type="SAM" id="MobiDB-lite"/>
    </source>
</evidence>
<dbReference type="EMBL" id="CP036200">
    <property type="protein sequence ID" value="QBF81672.1"/>
    <property type="molecule type" value="Genomic_DNA"/>
</dbReference>
<dbReference type="InterPro" id="IPR009706">
    <property type="entry name" value="DUF1287"/>
</dbReference>
<keyword evidence="4" id="KW-1185">Reference proteome</keyword>